<keyword evidence="3" id="KW-1185">Reference proteome</keyword>
<dbReference type="EMBL" id="FUYE01000006">
    <property type="protein sequence ID" value="SKA94817.1"/>
    <property type="molecule type" value="Genomic_DNA"/>
</dbReference>
<reference evidence="3" key="1">
    <citation type="submission" date="2017-02" db="EMBL/GenBank/DDBJ databases">
        <authorList>
            <person name="Varghese N."/>
            <person name="Submissions S."/>
        </authorList>
    </citation>
    <scope>NUCLEOTIDE SEQUENCE [LARGE SCALE GENOMIC DNA]</scope>
    <source>
        <strain evidence="3">ATCC 700200</strain>
    </source>
</reference>
<name>A0A1T4XZ22_9BACT</name>
<dbReference type="Proteomes" id="UP000190774">
    <property type="component" value="Unassembled WGS sequence"/>
</dbReference>
<dbReference type="RefSeq" id="WP_176159357.1">
    <property type="nucleotide sequence ID" value="NZ_FUYE01000006.1"/>
</dbReference>
<evidence type="ECO:0000313" key="2">
    <source>
        <dbReference type="EMBL" id="SKA94817.1"/>
    </source>
</evidence>
<gene>
    <name evidence="2" type="ORF">SAMN02745166_02212</name>
</gene>
<accession>A0A1T4XZ22</accession>
<dbReference type="AlphaFoldDB" id="A0A1T4XZ22"/>
<organism evidence="2 3">
    <name type="scientific">Prosthecobacter debontii</name>
    <dbReference type="NCBI Taxonomy" id="48467"/>
    <lineage>
        <taxon>Bacteria</taxon>
        <taxon>Pseudomonadati</taxon>
        <taxon>Verrucomicrobiota</taxon>
        <taxon>Verrucomicrobiia</taxon>
        <taxon>Verrucomicrobiales</taxon>
        <taxon>Verrucomicrobiaceae</taxon>
        <taxon>Prosthecobacter</taxon>
    </lineage>
</organism>
<protein>
    <submittedName>
        <fullName evidence="2">Uncharacterized protein</fullName>
    </submittedName>
</protein>
<feature type="compositionally biased region" description="Polar residues" evidence="1">
    <location>
        <begin position="17"/>
        <end position="31"/>
    </location>
</feature>
<proteinExistence type="predicted"/>
<dbReference type="STRING" id="48467.SAMN02745166_02212"/>
<sequence length="275" mass="30836">MSMPLDPSLHSSDLKTDANSNGHSENLQRTGESLRTAWDTISGDGDPFYFGPERQGARIAAREIELQRACQEPLSEAPDRSPNFTGGEHEVWVVGDPATEVFKKTQEAIYGQFLDEKVLLNPRTFQNHRQLALRPALPSEYLLRWLILYDLFKLPTFYRGQLPGTSGDACLTVAQPYIDQDENDPPTLEDVTAFMEAYDFVKVPTEKIAVPEIQNVTWYRQRDGILITDAFPRNFRKHAGTHALVPIDLVVSLVPLGSSKLLPPADEPWTLPSSC</sequence>
<evidence type="ECO:0000313" key="3">
    <source>
        <dbReference type="Proteomes" id="UP000190774"/>
    </source>
</evidence>
<feature type="region of interest" description="Disordered" evidence="1">
    <location>
        <begin position="1"/>
        <end position="31"/>
    </location>
</feature>
<evidence type="ECO:0000256" key="1">
    <source>
        <dbReference type="SAM" id="MobiDB-lite"/>
    </source>
</evidence>